<dbReference type="InterPro" id="IPR036941">
    <property type="entry name" value="Rcpt_L-dom_sf"/>
</dbReference>
<name>A0A0B7A199_9EUPU</name>
<dbReference type="InterPro" id="IPR000494">
    <property type="entry name" value="Rcpt_L-dom"/>
</dbReference>
<reference evidence="2" key="1">
    <citation type="submission" date="2014-12" db="EMBL/GenBank/DDBJ databases">
        <title>Insight into the proteome of Arion vulgaris.</title>
        <authorList>
            <person name="Aradska J."/>
            <person name="Bulat T."/>
            <person name="Smidak R."/>
            <person name="Sarate P."/>
            <person name="Gangsoo J."/>
            <person name="Sialana F."/>
            <person name="Bilban M."/>
            <person name="Lubec G."/>
        </authorList>
    </citation>
    <scope>NUCLEOTIDE SEQUENCE</scope>
    <source>
        <tissue evidence="2">Skin</tissue>
    </source>
</reference>
<dbReference type="Pfam" id="PF01030">
    <property type="entry name" value="Recep_L_domain"/>
    <property type="match status" value="1"/>
</dbReference>
<proteinExistence type="predicted"/>
<dbReference type="Gene3D" id="3.80.20.20">
    <property type="entry name" value="Receptor L-domain"/>
    <property type="match status" value="1"/>
</dbReference>
<feature type="non-terminal residue" evidence="2">
    <location>
        <position position="1"/>
    </location>
</feature>
<feature type="non-terminal residue" evidence="2">
    <location>
        <position position="162"/>
    </location>
</feature>
<evidence type="ECO:0000259" key="1">
    <source>
        <dbReference type="Pfam" id="PF01030"/>
    </source>
</evidence>
<dbReference type="EMBL" id="HACG01027728">
    <property type="protein sequence ID" value="CEK74593.1"/>
    <property type="molecule type" value="Transcribed_RNA"/>
</dbReference>
<evidence type="ECO:0000313" key="2">
    <source>
        <dbReference type="EMBL" id="CEK74593.1"/>
    </source>
</evidence>
<sequence length="162" mass="18465">GYRVDDKNEQNIPMCILCHGFCPKVCNTTKVMSIQDSEKLLGCSTIDGNLEIQLVGGNDIDFELTKNLGAIREVTGYIKIWRSYALFTLHFFRDLELIGGNQLVHKKFSLFVADNTDLQEIFPEQQMNKMVIRKGEISFHGNRKLCVSKILSFVKQMNITSN</sequence>
<gene>
    <name evidence="2" type="primary">ORF91737</name>
</gene>
<dbReference type="SUPFAM" id="SSF52058">
    <property type="entry name" value="L domain-like"/>
    <property type="match status" value="1"/>
</dbReference>
<organism evidence="2">
    <name type="scientific">Arion vulgaris</name>
    <dbReference type="NCBI Taxonomy" id="1028688"/>
    <lineage>
        <taxon>Eukaryota</taxon>
        <taxon>Metazoa</taxon>
        <taxon>Spiralia</taxon>
        <taxon>Lophotrochozoa</taxon>
        <taxon>Mollusca</taxon>
        <taxon>Gastropoda</taxon>
        <taxon>Heterobranchia</taxon>
        <taxon>Euthyneura</taxon>
        <taxon>Panpulmonata</taxon>
        <taxon>Eupulmonata</taxon>
        <taxon>Stylommatophora</taxon>
        <taxon>Helicina</taxon>
        <taxon>Arionoidea</taxon>
        <taxon>Arionidae</taxon>
        <taxon>Arion</taxon>
    </lineage>
</organism>
<accession>A0A0B7A199</accession>
<feature type="domain" description="Receptor L-domain" evidence="1">
    <location>
        <begin position="42"/>
        <end position="150"/>
    </location>
</feature>
<dbReference type="AlphaFoldDB" id="A0A0B7A199"/>
<protein>
    <recommendedName>
        <fullName evidence="1">Receptor L-domain domain-containing protein</fullName>
    </recommendedName>
</protein>